<sequence length="315" mass="34679">MEADGNTFQWRTTVARTVVQSAISAVSVAAEGFPVHREPLLTSSNADSSCRVITSRNTIVSSTLALSLSIGGSVSACVSSETSGARTAGTLWMLSNTFPARLLRASFWFILFGSAGAALTSRRRRPNAVCPLLQMTPLHRSTQTFTVPRNWTYVDSGNLNARNLAASRSPSTVLKFSNRYGSTEQLRSEKLVRPRAHVKVTRDQLVALADGNTERRFRGVLRDGGRYFEIPAEEGKKFFTVTNELGFEASQNGSHRAMGEKLHCGGMLSLRHERRLWTNPTAAGGLQQWLRSLRRTSCSTQTTHCWPISCQQPSQ</sequence>
<keyword evidence="2" id="KW-1185">Reference proteome</keyword>
<accession>A0A182QC51</accession>
<reference evidence="1" key="2">
    <citation type="submission" date="2020-05" db="UniProtKB">
        <authorList>
            <consortium name="EnsemblMetazoa"/>
        </authorList>
    </citation>
    <scope>IDENTIFICATION</scope>
    <source>
        <strain evidence="1">FAR1</strain>
    </source>
</reference>
<dbReference type="EnsemblMetazoa" id="AFAF007215-RA">
    <property type="protein sequence ID" value="AFAF007215-PA"/>
    <property type="gene ID" value="AFAF007215"/>
</dbReference>
<organism evidence="1 2">
    <name type="scientific">Anopheles farauti</name>
    <dbReference type="NCBI Taxonomy" id="69004"/>
    <lineage>
        <taxon>Eukaryota</taxon>
        <taxon>Metazoa</taxon>
        <taxon>Ecdysozoa</taxon>
        <taxon>Arthropoda</taxon>
        <taxon>Hexapoda</taxon>
        <taxon>Insecta</taxon>
        <taxon>Pterygota</taxon>
        <taxon>Neoptera</taxon>
        <taxon>Endopterygota</taxon>
        <taxon>Diptera</taxon>
        <taxon>Nematocera</taxon>
        <taxon>Culicoidea</taxon>
        <taxon>Culicidae</taxon>
        <taxon>Anophelinae</taxon>
        <taxon>Anopheles</taxon>
    </lineage>
</organism>
<proteinExistence type="predicted"/>
<name>A0A182QC51_9DIPT</name>
<dbReference type="Proteomes" id="UP000075886">
    <property type="component" value="Unassembled WGS sequence"/>
</dbReference>
<dbReference type="EMBL" id="AXCN02000904">
    <property type="status" value="NOT_ANNOTATED_CDS"/>
    <property type="molecule type" value="Genomic_DNA"/>
</dbReference>
<protein>
    <submittedName>
        <fullName evidence="1">Uncharacterized protein</fullName>
    </submittedName>
</protein>
<evidence type="ECO:0000313" key="2">
    <source>
        <dbReference type="Proteomes" id="UP000075886"/>
    </source>
</evidence>
<reference evidence="2" key="1">
    <citation type="submission" date="2014-01" db="EMBL/GenBank/DDBJ databases">
        <title>The Genome Sequence of Anopheles farauti FAR1 (V2).</title>
        <authorList>
            <consortium name="The Broad Institute Genomics Platform"/>
            <person name="Neafsey D.E."/>
            <person name="Besansky N."/>
            <person name="Howell P."/>
            <person name="Walton C."/>
            <person name="Young S.K."/>
            <person name="Zeng Q."/>
            <person name="Gargeya S."/>
            <person name="Fitzgerald M."/>
            <person name="Haas B."/>
            <person name="Abouelleil A."/>
            <person name="Allen A.W."/>
            <person name="Alvarado L."/>
            <person name="Arachchi H.M."/>
            <person name="Berlin A.M."/>
            <person name="Chapman S.B."/>
            <person name="Gainer-Dewar J."/>
            <person name="Goldberg J."/>
            <person name="Griggs A."/>
            <person name="Gujja S."/>
            <person name="Hansen M."/>
            <person name="Howarth C."/>
            <person name="Imamovic A."/>
            <person name="Ireland A."/>
            <person name="Larimer J."/>
            <person name="McCowan C."/>
            <person name="Murphy C."/>
            <person name="Pearson M."/>
            <person name="Poon T.W."/>
            <person name="Priest M."/>
            <person name="Roberts A."/>
            <person name="Saif S."/>
            <person name="Shea T."/>
            <person name="Sisk P."/>
            <person name="Sykes S."/>
            <person name="Wortman J."/>
            <person name="Nusbaum C."/>
            <person name="Birren B."/>
        </authorList>
    </citation>
    <scope>NUCLEOTIDE SEQUENCE [LARGE SCALE GENOMIC DNA]</scope>
    <source>
        <strain evidence="2">FAR1</strain>
    </source>
</reference>
<dbReference type="AlphaFoldDB" id="A0A182QC51"/>
<evidence type="ECO:0000313" key="1">
    <source>
        <dbReference type="EnsemblMetazoa" id="AFAF007215-PA"/>
    </source>
</evidence>
<dbReference type="EMBL" id="AXCN02000903">
    <property type="status" value="NOT_ANNOTATED_CDS"/>
    <property type="molecule type" value="Genomic_DNA"/>
</dbReference>
<dbReference type="VEuPathDB" id="VectorBase:AFAF007215"/>